<dbReference type="EMBL" id="UHAQ01000004">
    <property type="protein sequence ID" value="SUK96149.1"/>
    <property type="molecule type" value="Genomic_DNA"/>
</dbReference>
<sequence length="93" mass="11242">MLLFLGATLRIDICEIHIEIANYIYEEIFDKEMVYPHILMRDYARQTIEYICLSKDISNINLEKIRPPYKSNWYKKEYSNLDIDVYIKSLKTN</sequence>
<name>A0A380E354_STAAU</name>
<evidence type="ECO:0000313" key="1">
    <source>
        <dbReference type="EMBL" id="SUK96149.1"/>
    </source>
</evidence>
<gene>
    <name evidence="1" type="ORF">NCTC5664_03902</name>
</gene>
<reference evidence="1 2" key="1">
    <citation type="submission" date="2018-06" db="EMBL/GenBank/DDBJ databases">
        <authorList>
            <consortium name="Pathogen Informatics"/>
            <person name="Doyle S."/>
        </authorList>
    </citation>
    <scope>NUCLEOTIDE SEQUENCE [LARGE SCALE GENOMIC DNA]</scope>
    <source>
        <strain evidence="1 2">NCTC5664</strain>
    </source>
</reference>
<dbReference type="AlphaFoldDB" id="A0A380E354"/>
<protein>
    <submittedName>
        <fullName evidence="1">[Genomic island nu Sa beta2]</fullName>
    </submittedName>
</protein>
<evidence type="ECO:0000313" key="2">
    <source>
        <dbReference type="Proteomes" id="UP000254502"/>
    </source>
</evidence>
<dbReference type="Proteomes" id="UP000254502">
    <property type="component" value="Unassembled WGS sequence"/>
</dbReference>
<proteinExistence type="predicted"/>
<accession>A0A380E354</accession>
<organism evidence="1 2">
    <name type="scientific">Staphylococcus aureus</name>
    <dbReference type="NCBI Taxonomy" id="1280"/>
    <lineage>
        <taxon>Bacteria</taxon>
        <taxon>Bacillati</taxon>
        <taxon>Bacillota</taxon>
        <taxon>Bacilli</taxon>
        <taxon>Bacillales</taxon>
        <taxon>Staphylococcaceae</taxon>
        <taxon>Staphylococcus</taxon>
    </lineage>
</organism>